<evidence type="ECO:0000256" key="7">
    <source>
        <dbReference type="ARBA" id="ARBA00023288"/>
    </source>
</evidence>
<name>A0A4Q0VXM7_9BACI</name>
<dbReference type="PANTHER" id="PTHR35789">
    <property type="entry name" value="SPORE GERMINATION PROTEIN B3"/>
    <property type="match status" value="1"/>
</dbReference>
<keyword evidence="4" id="KW-0732">Signal</keyword>
<keyword evidence="3" id="KW-0309">Germination</keyword>
<dbReference type="OrthoDB" id="9816067at2"/>
<keyword evidence="11" id="KW-1185">Reference proteome</keyword>
<feature type="domain" description="Spore germination GerAC-like C-terminal" evidence="8">
    <location>
        <begin position="227"/>
        <end position="390"/>
    </location>
</feature>
<dbReference type="Gene3D" id="6.20.190.10">
    <property type="entry name" value="Nutrient germinant receptor protein C, domain 1"/>
    <property type="match status" value="1"/>
</dbReference>
<evidence type="ECO:0000259" key="9">
    <source>
        <dbReference type="Pfam" id="PF25198"/>
    </source>
</evidence>
<organism evidence="10 11">
    <name type="scientific">Anaerobacillus alkaliphilus</name>
    <dbReference type="NCBI Taxonomy" id="1548597"/>
    <lineage>
        <taxon>Bacteria</taxon>
        <taxon>Bacillati</taxon>
        <taxon>Bacillota</taxon>
        <taxon>Bacilli</taxon>
        <taxon>Bacillales</taxon>
        <taxon>Bacillaceae</taxon>
        <taxon>Anaerobacillus</taxon>
    </lineage>
</organism>
<evidence type="ECO:0000256" key="2">
    <source>
        <dbReference type="ARBA" id="ARBA00007886"/>
    </source>
</evidence>
<keyword evidence="7" id="KW-0449">Lipoprotein</keyword>
<gene>
    <name evidence="10" type="ORF">DS745_01845</name>
</gene>
<comment type="subcellular location">
    <subcellularLocation>
        <location evidence="1">Membrane</location>
        <topology evidence="1">Lipid-anchor</topology>
    </subcellularLocation>
</comment>
<comment type="caution">
    <text evidence="10">The sequence shown here is derived from an EMBL/GenBank/DDBJ whole genome shotgun (WGS) entry which is preliminary data.</text>
</comment>
<evidence type="ECO:0000256" key="6">
    <source>
        <dbReference type="ARBA" id="ARBA00023139"/>
    </source>
</evidence>
<dbReference type="InterPro" id="IPR038501">
    <property type="entry name" value="Spore_GerAC_C_sf"/>
</dbReference>
<comment type="similarity">
    <text evidence="2">Belongs to the GerABKC lipoprotein family.</text>
</comment>
<dbReference type="NCBIfam" id="TIGR02887">
    <property type="entry name" value="spore_ger_x_C"/>
    <property type="match status" value="1"/>
</dbReference>
<keyword evidence="6" id="KW-0564">Palmitate</keyword>
<dbReference type="Proteomes" id="UP000290649">
    <property type="component" value="Unassembled WGS sequence"/>
</dbReference>
<evidence type="ECO:0000313" key="11">
    <source>
        <dbReference type="Proteomes" id="UP000290649"/>
    </source>
</evidence>
<accession>A0A4Q0VXM7</accession>
<dbReference type="InterPro" id="IPR046953">
    <property type="entry name" value="Spore_GerAC-like_C"/>
</dbReference>
<dbReference type="EMBL" id="QOUX01000001">
    <property type="protein sequence ID" value="RXJ04152.1"/>
    <property type="molecule type" value="Genomic_DNA"/>
</dbReference>
<evidence type="ECO:0000256" key="4">
    <source>
        <dbReference type="ARBA" id="ARBA00022729"/>
    </source>
</evidence>
<dbReference type="Pfam" id="PF25198">
    <property type="entry name" value="Spore_GerAC_N"/>
    <property type="match status" value="1"/>
</dbReference>
<proteinExistence type="inferred from homology"/>
<evidence type="ECO:0000259" key="8">
    <source>
        <dbReference type="Pfam" id="PF05504"/>
    </source>
</evidence>
<keyword evidence="5" id="KW-0472">Membrane</keyword>
<dbReference type="PANTHER" id="PTHR35789:SF1">
    <property type="entry name" value="SPORE GERMINATION PROTEIN B3"/>
    <property type="match status" value="1"/>
</dbReference>
<dbReference type="Pfam" id="PF05504">
    <property type="entry name" value="Spore_GerAC"/>
    <property type="match status" value="1"/>
</dbReference>
<evidence type="ECO:0000256" key="1">
    <source>
        <dbReference type="ARBA" id="ARBA00004635"/>
    </source>
</evidence>
<dbReference type="AlphaFoldDB" id="A0A4Q0VXM7"/>
<dbReference type="InterPro" id="IPR057336">
    <property type="entry name" value="GerAC_N"/>
</dbReference>
<evidence type="ECO:0000256" key="3">
    <source>
        <dbReference type="ARBA" id="ARBA00022544"/>
    </source>
</evidence>
<dbReference type="GO" id="GO:0016020">
    <property type="term" value="C:membrane"/>
    <property type="evidence" value="ECO:0007669"/>
    <property type="project" value="UniProtKB-SubCell"/>
</dbReference>
<reference evidence="10 11" key="1">
    <citation type="journal article" date="2019" name="Int. J. Syst. Evol. Microbiol.">
        <title>Anaerobacillus alkaliphilus sp. nov., a novel alkaliphilic and moderately halophilic bacterium.</title>
        <authorList>
            <person name="Borsodi A.K."/>
            <person name="Aszalos J.M."/>
            <person name="Bihari P."/>
            <person name="Nagy I."/>
            <person name="Schumann P."/>
            <person name="Sproer C."/>
            <person name="Kovacs A.L."/>
            <person name="Boka K."/>
            <person name="Dobosy P."/>
            <person name="Ovari M."/>
            <person name="Szili-Kovacs T."/>
            <person name="Toth E."/>
        </authorList>
    </citation>
    <scope>NUCLEOTIDE SEQUENCE [LARGE SCALE GENOMIC DNA]</scope>
    <source>
        <strain evidence="10 11">B16-10</strain>
    </source>
</reference>
<dbReference type="RefSeq" id="WP_129076501.1">
    <property type="nucleotide sequence ID" value="NZ_QOUX01000001.1"/>
</dbReference>
<feature type="domain" description="Spore germination protein N-terminal" evidence="9">
    <location>
        <begin position="31"/>
        <end position="201"/>
    </location>
</feature>
<dbReference type="Gene3D" id="3.30.300.210">
    <property type="entry name" value="Nutrient germinant receptor protein C, domain 3"/>
    <property type="match status" value="1"/>
</dbReference>
<protein>
    <submittedName>
        <fullName evidence="10">Ger(X)C family spore germination protein</fullName>
    </submittedName>
</protein>
<dbReference type="GO" id="GO:0009847">
    <property type="term" value="P:spore germination"/>
    <property type="evidence" value="ECO:0007669"/>
    <property type="project" value="InterPro"/>
</dbReference>
<evidence type="ECO:0000313" key="10">
    <source>
        <dbReference type="EMBL" id="RXJ04152.1"/>
    </source>
</evidence>
<dbReference type="InterPro" id="IPR008844">
    <property type="entry name" value="Spore_GerAC-like"/>
</dbReference>
<evidence type="ECO:0000256" key="5">
    <source>
        <dbReference type="ARBA" id="ARBA00023136"/>
    </source>
</evidence>
<sequence>MKKRSWLHITIYTLIILSSFLVGKNVEDSLIKNLSIVSAVGIDLEEDLYAVTLQVINPKRLQKDAGQTLGYINYKESGRTITEAMKKINTVISRNIFLDDTEIFIVSEELARSKGINEVIDYLIIEPNVASNISFFVTKGDAANAILNIFTPVQQVSAQRIHEMLTNIQKEAGFATRIYPNRVKNYLLNYPVVNNIVPYITIEGNFKQGFKKENIETFDPETKIKIEGMAFFHRDKIVDFLNLEESKTLLLVTNHLRMTFLESNCPDGNGFVAMRLDSSKTKINHKLENGIPRFKVDVTVAGRIQESSCEIGFKHPDLQRFETHFGNLIEAHISDLIKLSQSHHVDFIGFGKAMYLSKPSDWRKIEKTWEDIYPNVEVDVKVKVDISESGDATKLK</sequence>